<organism evidence="1 2">
    <name type="scientific">Catonella massiliensis</name>
    <dbReference type="NCBI Taxonomy" id="2799636"/>
    <lineage>
        <taxon>Bacteria</taxon>
        <taxon>Bacillati</taxon>
        <taxon>Bacillota</taxon>
        <taxon>Clostridia</taxon>
        <taxon>Lachnospirales</taxon>
        <taxon>Lachnospiraceae</taxon>
        <taxon>Catonella</taxon>
    </lineage>
</organism>
<dbReference type="Gene3D" id="3.60.21.10">
    <property type="match status" value="1"/>
</dbReference>
<evidence type="ECO:0000313" key="2">
    <source>
        <dbReference type="Proteomes" id="UP000604730"/>
    </source>
</evidence>
<dbReference type="Proteomes" id="UP000604730">
    <property type="component" value="Unassembled WGS sequence"/>
</dbReference>
<dbReference type="InterPro" id="IPR029052">
    <property type="entry name" value="Metallo-depent_PP-like"/>
</dbReference>
<proteinExistence type="predicted"/>
<protein>
    <submittedName>
        <fullName evidence="1">Uncharacterized protein</fullName>
    </submittedName>
</protein>
<sequence length="89" mass="10227">MIYFTSDLHFYHKNVIKHANGPYSDEDEMNKSKQVRGLPFDAVLPPVTKREDFRTAFTALREEAVDVPEMSLEEINAEISAARAERKRG</sequence>
<dbReference type="EMBL" id="JAEPRJ010000001">
    <property type="protein sequence ID" value="MBK5897861.1"/>
    <property type="molecule type" value="Genomic_DNA"/>
</dbReference>
<accession>A0ABS1J133</accession>
<comment type="caution">
    <text evidence="1">The sequence shown here is derived from an EMBL/GenBank/DDBJ whole genome shotgun (WGS) entry which is preliminary data.</text>
</comment>
<keyword evidence="2" id="KW-1185">Reference proteome</keyword>
<evidence type="ECO:0000313" key="1">
    <source>
        <dbReference type="EMBL" id="MBK5897861.1"/>
    </source>
</evidence>
<reference evidence="1 2" key="1">
    <citation type="submission" date="2021-01" db="EMBL/GenBank/DDBJ databases">
        <title>Isolation and description of Catonella massiliensis sp. nov., a novel Catonella species, isolated from a stable periodontitis subject.</title>
        <authorList>
            <person name="Antezack A."/>
            <person name="Boxberger M."/>
            <person name="La Scola B."/>
            <person name="Monnet-Corti V."/>
        </authorList>
    </citation>
    <scope>NUCLEOTIDE SEQUENCE [LARGE SCALE GENOMIC DNA]</scope>
    <source>
        <strain evidence="1 2">Marseille-Q4567</strain>
    </source>
</reference>
<dbReference type="RefSeq" id="WP_208429319.1">
    <property type="nucleotide sequence ID" value="NZ_JAEPRJ010000001.1"/>
</dbReference>
<gene>
    <name evidence="1" type="ORF">JJN12_08740</name>
</gene>
<name>A0ABS1J133_9FIRM</name>